<evidence type="ECO:0000256" key="2">
    <source>
        <dbReference type="ARBA" id="ARBA00022692"/>
    </source>
</evidence>
<dbReference type="GO" id="GO:0016020">
    <property type="term" value="C:membrane"/>
    <property type="evidence" value="ECO:0007669"/>
    <property type="project" value="UniProtKB-SubCell"/>
</dbReference>
<evidence type="ECO:0000256" key="5">
    <source>
        <dbReference type="SAM" id="Phobius"/>
    </source>
</evidence>
<protein>
    <submittedName>
        <fullName evidence="7">Doxx family protein</fullName>
    </submittedName>
    <submittedName>
        <fullName evidence="6">Membrane protein</fullName>
    </submittedName>
</protein>
<feature type="transmembrane region" description="Helical" evidence="5">
    <location>
        <begin position="75"/>
        <end position="93"/>
    </location>
</feature>
<proteinExistence type="predicted"/>
<keyword evidence="4 5" id="KW-0472">Membrane</keyword>
<dbReference type="AlphaFoldDB" id="A0A347U9I7"/>
<evidence type="ECO:0000256" key="4">
    <source>
        <dbReference type="ARBA" id="ARBA00023136"/>
    </source>
</evidence>
<evidence type="ECO:0000313" key="7">
    <source>
        <dbReference type="EMBL" id="RXI31609.1"/>
    </source>
</evidence>
<name>A0A347U9I7_9BACT</name>
<dbReference type="EMBL" id="CP032097">
    <property type="protein sequence ID" value="AXX95515.1"/>
    <property type="molecule type" value="Genomic_DNA"/>
</dbReference>
<reference evidence="7 9" key="1">
    <citation type="submission" date="2017-09" db="EMBL/GenBank/DDBJ databases">
        <title>Genomics of the genus Arcobacter.</title>
        <authorList>
            <person name="Perez-Cataluna A."/>
            <person name="Figueras M.J."/>
            <person name="Salas-Masso N."/>
        </authorList>
    </citation>
    <scope>NUCLEOTIDE SEQUENCE [LARGE SCALE GENOMIC DNA]</scope>
    <source>
        <strain evidence="7 9">CECT 7837</strain>
    </source>
</reference>
<gene>
    <name evidence="6" type="ORF">AELL_1862</name>
    <name evidence="7" type="ORF">CP962_05745</name>
</gene>
<keyword evidence="8" id="KW-1185">Reference proteome</keyword>
<accession>A0A347U9I7</accession>
<sequence>MQNTIKLMRLSLGIIFVWYGMLKFFPTLSPAEDLAIKTIDIMFFNLIDGSLSIKLLAMLEVAIGIGFLSGFYTKIVTIIFLGHMVCTFAPLFLLPEFCFTQAPYAFTLVGQYIVKNIVFILVGIIIYQNELTKEIR</sequence>
<keyword evidence="2 5" id="KW-0812">Transmembrane</keyword>
<reference evidence="6 8" key="2">
    <citation type="submission" date="2018-08" db="EMBL/GenBank/DDBJ databases">
        <title>Complete genome of the Arcobacter ellisii type strain LMG 26155.</title>
        <authorList>
            <person name="Miller W.G."/>
            <person name="Yee E."/>
            <person name="Bono J.L."/>
        </authorList>
    </citation>
    <scope>NUCLEOTIDE SEQUENCE [LARGE SCALE GENOMIC DNA]</scope>
    <source>
        <strain evidence="6 8">LMG 26155</strain>
    </source>
</reference>
<evidence type="ECO:0000256" key="3">
    <source>
        <dbReference type="ARBA" id="ARBA00022989"/>
    </source>
</evidence>
<comment type="subcellular location">
    <subcellularLocation>
        <location evidence="1">Membrane</location>
        <topology evidence="1">Multi-pass membrane protein</topology>
    </subcellularLocation>
</comment>
<evidence type="ECO:0000313" key="6">
    <source>
        <dbReference type="EMBL" id="AXX95515.1"/>
    </source>
</evidence>
<dbReference type="RefSeq" id="WP_118917690.1">
    <property type="nucleotide sequence ID" value="NZ_CP032097.1"/>
</dbReference>
<feature type="transmembrane region" description="Helical" evidence="5">
    <location>
        <begin position="7"/>
        <end position="26"/>
    </location>
</feature>
<dbReference type="KEGG" id="aell:AELL_1862"/>
<dbReference type="OrthoDB" id="265224at2"/>
<dbReference type="EMBL" id="NXIG01000004">
    <property type="protein sequence ID" value="RXI31609.1"/>
    <property type="molecule type" value="Genomic_DNA"/>
</dbReference>
<evidence type="ECO:0000256" key="1">
    <source>
        <dbReference type="ARBA" id="ARBA00004141"/>
    </source>
</evidence>
<dbReference type="Proteomes" id="UP000290588">
    <property type="component" value="Unassembled WGS sequence"/>
</dbReference>
<feature type="transmembrane region" description="Helical" evidence="5">
    <location>
        <begin position="46"/>
        <end position="68"/>
    </location>
</feature>
<feature type="transmembrane region" description="Helical" evidence="5">
    <location>
        <begin position="105"/>
        <end position="127"/>
    </location>
</feature>
<dbReference type="Pfam" id="PF07681">
    <property type="entry name" value="DoxX"/>
    <property type="match status" value="1"/>
</dbReference>
<evidence type="ECO:0000313" key="9">
    <source>
        <dbReference type="Proteomes" id="UP000290588"/>
    </source>
</evidence>
<organism evidence="7 9">
    <name type="scientific">Arcobacter ellisii</name>
    <dbReference type="NCBI Taxonomy" id="913109"/>
    <lineage>
        <taxon>Bacteria</taxon>
        <taxon>Pseudomonadati</taxon>
        <taxon>Campylobacterota</taxon>
        <taxon>Epsilonproteobacteria</taxon>
        <taxon>Campylobacterales</taxon>
        <taxon>Arcobacteraceae</taxon>
        <taxon>Arcobacter</taxon>
    </lineage>
</organism>
<dbReference type="Proteomes" id="UP000262582">
    <property type="component" value="Chromosome"/>
</dbReference>
<dbReference type="InterPro" id="IPR032808">
    <property type="entry name" value="DoxX"/>
</dbReference>
<keyword evidence="3 5" id="KW-1133">Transmembrane helix</keyword>
<evidence type="ECO:0000313" key="8">
    <source>
        <dbReference type="Proteomes" id="UP000262582"/>
    </source>
</evidence>